<dbReference type="EMBL" id="JAUKUD010000003">
    <property type="protein sequence ID" value="KAK0748918.1"/>
    <property type="molecule type" value="Genomic_DNA"/>
</dbReference>
<name>A0AA40K7K3_9PEZI</name>
<dbReference type="GO" id="GO:0046872">
    <property type="term" value="F:metal ion binding"/>
    <property type="evidence" value="ECO:0007669"/>
    <property type="project" value="InterPro"/>
</dbReference>
<gene>
    <name evidence="3" type="ORF">B0T18DRAFT_427140</name>
</gene>
<dbReference type="GO" id="GO:0016874">
    <property type="term" value="F:ligase activity"/>
    <property type="evidence" value="ECO:0007669"/>
    <property type="project" value="UniProtKB-KW"/>
</dbReference>
<feature type="domain" description="ATP-grasp" evidence="2">
    <location>
        <begin position="273"/>
        <end position="319"/>
    </location>
</feature>
<keyword evidence="1" id="KW-0067">ATP-binding</keyword>
<dbReference type="InterPro" id="IPR011761">
    <property type="entry name" value="ATP-grasp"/>
</dbReference>
<evidence type="ECO:0000256" key="1">
    <source>
        <dbReference type="PROSITE-ProRule" id="PRU00409"/>
    </source>
</evidence>
<evidence type="ECO:0000313" key="4">
    <source>
        <dbReference type="Proteomes" id="UP001172155"/>
    </source>
</evidence>
<proteinExistence type="predicted"/>
<evidence type="ECO:0000259" key="2">
    <source>
        <dbReference type="PROSITE" id="PS50975"/>
    </source>
</evidence>
<protein>
    <submittedName>
        <fullName evidence="3">Tubulin-tyrosine ligase family-domain-containing protein</fullName>
    </submittedName>
</protein>
<dbReference type="Gene3D" id="3.30.470.20">
    <property type="entry name" value="ATP-grasp fold, B domain"/>
    <property type="match status" value="1"/>
</dbReference>
<organism evidence="3 4">
    <name type="scientific">Schizothecium vesticola</name>
    <dbReference type="NCBI Taxonomy" id="314040"/>
    <lineage>
        <taxon>Eukaryota</taxon>
        <taxon>Fungi</taxon>
        <taxon>Dikarya</taxon>
        <taxon>Ascomycota</taxon>
        <taxon>Pezizomycotina</taxon>
        <taxon>Sordariomycetes</taxon>
        <taxon>Sordariomycetidae</taxon>
        <taxon>Sordariales</taxon>
        <taxon>Schizotheciaceae</taxon>
        <taxon>Schizothecium</taxon>
    </lineage>
</organism>
<keyword evidence="1" id="KW-0547">Nucleotide-binding</keyword>
<dbReference type="GO" id="GO:0005524">
    <property type="term" value="F:ATP binding"/>
    <property type="evidence" value="ECO:0007669"/>
    <property type="project" value="UniProtKB-UniRule"/>
</dbReference>
<dbReference type="SUPFAM" id="SSF56059">
    <property type="entry name" value="Glutathione synthetase ATP-binding domain-like"/>
    <property type="match status" value="1"/>
</dbReference>
<sequence>MIKSIRDIPADATSAFQYCSGQELNRHFALLTKVPKALMNAYPNSDAVARKDHLAAVIDFWSTKRPDSILPNHCPTTVRLTLDYAEYEPMARNWWILKHALVDCGAGIHLFSTTDELAGHLELAENEKPTYTFVEHSRIPSAQMRAFVAQRHLAHPSTIDGRKWHYRAYVLAVGRLRVFVYCEMLALLAGAAYAPPWEGASLKASLTNMTLQDDEAVERLQSRRDFWTGVDEFDDAWKEAVFGQICGVVAEVFRGAANTMGDRFVTLDKCFELFAVDFMMDEDGVAWLLEVNETPAFYESPVAGPIAVRLMESVVEVAMGHMNGDRESRKGVRDMVEVLDETVNLGKGDIIEILPKELR</sequence>
<dbReference type="AlphaFoldDB" id="A0AA40K7K3"/>
<dbReference type="GO" id="GO:0000932">
    <property type="term" value="C:P-body"/>
    <property type="evidence" value="ECO:0007669"/>
    <property type="project" value="TreeGrafter"/>
</dbReference>
<accession>A0AA40K7K3</accession>
<keyword evidence="3" id="KW-0436">Ligase</keyword>
<comment type="caution">
    <text evidence="3">The sequence shown here is derived from an EMBL/GenBank/DDBJ whole genome shotgun (WGS) entry which is preliminary data.</text>
</comment>
<dbReference type="PANTHER" id="PTHR47551">
    <property type="entry name" value="TUBULIN--TYROSINE LIGASE PBY1-RELATED"/>
    <property type="match status" value="1"/>
</dbReference>
<dbReference type="InterPro" id="IPR027746">
    <property type="entry name" value="TTL"/>
</dbReference>
<reference evidence="3" key="1">
    <citation type="submission" date="2023-06" db="EMBL/GenBank/DDBJ databases">
        <title>Genome-scale phylogeny and comparative genomics of the fungal order Sordariales.</title>
        <authorList>
            <consortium name="Lawrence Berkeley National Laboratory"/>
            <person name="Hensen N."/>
            <person name="Bonometti L."/>
            <person name="Westerberg I."/>
            <person name="Brannstrom I.O."/>
            <person name="Guillou S."/>
            <person name="Cros-Aarteil S."/>
            <person name="Calhoun S."/>
            <person name="Haridas S."/>
            <person name="Kuo A."/>
            <person name="Mondo S."/>
            <person name="Pangilinan J."/>
            <person name="Riley R."/>
            <person name="LaButti K."/>
            <person name="Andreopoulos B."/>
            <person name="Lipzen A."/>
            <person name="Chen C."/>
            <person name="Yanf M."/>
            <person name="Daum C."/>
            <person name="Ng V."/>
            <person name="Clum A."/>
            <person name="Steindorff A."/>
            <person name="Ohm R."/>
            <person name="Martin F."/>
            <person name="Silar P."/>
            <person name="Natvig D."/>
            <person name="Lalanne C."/>
            <person name="Gautier V."/>
            <person name="Ament-velasquez S.L."/>
            <person name="Kruys A."/>
            <person name="Hutchinson M.I."/>
            <person name="Powell A.J."/>
            <person name="Barry K."/>
            <person name="Miller A.N."/>
            <person name="Grigoriev I.V."/>
            <person name="Debuchy R."/>
            <person name="Gladieux P."/>
            <person name="Thoren M.H."/>
            <person name="Johannesson H."/>
        </authorList>
    </citation>
    <scope>NUCLEOTIDE SEQUENCE</scope>
    <source>
        <strain evidence="3">SMH3187-1</strain>
    </source>
</reference>
<dbReference type="InterPro" id="IPR004344">
    <property type="entry name" value="TTL/TTLL_fam"/>
</dbReference>
<keyword evidence="4" id="KW-1185">Reference proteome</keyword>
<dbReference type="PROSITE" id="PS50975">
    <property type="entry name" value="ATP_GRASP"/>
    <property type="match status" value="1"/>
</dbReference>
<evidence type="ECO:0000313" key="3">
    <source>
        <dbReference type="EMBL" id="KAK0748918.1"/>
    </source>
</evidence>
<dbReference type="PANTHER" id="PTHR47551:SF1">
    <property type="entry name" value="TUBULIN--TYROSINE LIGASE PBY1-RELATED"/>
    <property type="match status" value="1"/>
</dbReference>
<dbReference type="Proteomes" id="UP001172155">
    <property type="component" value="Unassembled WGS sequence"/>
</dbReference>
<dbReference type="Pfam" id="PF03133">
    <property type="entry name" value="TTL"/>
    <property type="match status" value="1"/>
</dbReference>
<dbReference type="PROSITE" id="PS51221">
    <property type="entry name" value="TTL"/>
    <property type="match status" value="1"/>
</dbReference>